<reference evidence="7 8" key="1">
    <citation type="submission" date="2023-08" db="EMBL/GenBank/DDBJ databases">
        <title>Methanolobus mangrovi sp. nov. and Methanolobus sediminis sp. nov, two novel methylotrophic methanogens isolated from mangrove sediments in China.</title>
        <authorList>
            <person name="Zhou J."/>
        </authorList>
    </citation>
    <scope>NUCLEOTIDE SEQUENCE [LARGE SCALE GENOMIC DNA]</scope>
    <source>
        <strain evidence="7 8">FTZ6</strain>
    </source>
</reference>
<dbReference type="GO" id="GO:0006508">
    <property type="term" value="P:proteolysis"/>
    <property type="evidence" value="ECO:0007669"/>
    <property type="project" value="UniProtKB-KW"/>
</dbReference>
<dbReference type="InterPro" id="IPR002142">
    <property type="entry name" value="Peptidase_S49"/>
</dbReference>
<evidence type="ECO:0000259" key="6">
    <source>
        <dbReference type="Pfam" id="PF01343"/>
    </source>
</evidence>
<dbReference type="Pfam" id="PF01343">
    <property type="entry name" value="Peptidase_S49"/>
    <property type="match status" value="1"/>
</dbReference>
<dbReference type="InterPro" id="IPR029045">
    <property type="entry name" value="ClpP/crotonase-like_dom_sf"/>
</dbReference>
<keyword evidence="8" id="KW-1185">Reference proteome</keyword>
<keyword evidence="3" id="KW-0378">Hydrolase</keyword>
<evidence type="ECO:0000256" key="4">
    <source>
        <dbReference type="ARBA" id="ARBA00022825"/>
    </source>
</evidence>
<dbReference type="Gene3D" id="3.90.226.10">
    <property type="entry name" value="2-enoyl-CoA Hydratase, Chain A, domain 1"/>
    <property type="match status" value="1"/>
</dbReference>
<evidence type="ECO:0000256" key="1">
    <source>
        <dbReference type="ARBA" id="ARBA00008683"/>
    </source>
</evidence>
<dbReference type="InterPro" id="IPR004635">
    <property type="entry name" value="Pept_S49_SppA"/>
</dbReference>
<feature type="transmembrane region" description="Helical" evidence="5">
    <location>
        <begin position="7"/>
        <end position="30"/>
    </location>
</feature>
<dbReference type="EMBL" id="CP133592">
    <property type="protein sequence ID" value="WMW24123.1"/>
    <property type="molecule type" value="Genomic_DNA"/>
</dbReference>
<evidence type="ECO:0000256" key="5">
    <source>
        <dbReference type="SAM" id="Phobius"/>
    </source>
</evidence>
<dbReference type="GO" id="GO:0008236">
    <property type="term" value="F:serine-type peptidase activity"/>
    <property type="evidence" value="ECO:0007669"/>
    <property type="project" value="UniProtKB-KW"/>
</dbReference>
<name>A0AA51UJ83_9EURY</name>
<dbReference type="RefSeq" id="WP_309309937.1">
    <property type="nucleotide sequence ID" value="NZ_CP133592.1"/>
</dbReference>
<evidence type="ECO:0000313" key="8">
    <source>
        <dbReference type="Proteomes" id="UP001182908"/>
    </source>
</evidence>
<gene>
    <name evidence="7" type="primary">sppA</name>
    <name evidence="7" type="ORF">RE474_08435</name>
</gene>
<dbReference type="KEGG" id="mseb:RE474_08435"/>
<evidence type="ECO:0000256" key="3">
    <source>
        <dbReference type="ARBA" id="ARBA00022801"/>
    </source>
</evidence>
<dbReference type="Proteomes" id="UP001182908">
    <property type="component" value="Chromosome"/>
</dbReference>
<keyword evidence="2" id="KW-0645">Protease</keyword>
<keyword evidence="4" id="KW-0720">Serine protease</keyword>
<proteinExistence type="inferred from homology"/>
<keyword evidence="5" id="KW-1133">Transmembrane helix</keyword>
<accession>A0AA51UJ83</accession>
<dbReference type="InterPro" id="IPR047272">
    <property type="entry name" value="S49_SppA_C"/>
</dbReference>
<dbReference type="AlphaFoldDB" id="A0AA51UJ83"/>
<dbReference type="GeneID" id="84232738"/>
<dbReference type="CDD" id="cd07023">
    <property type="entry name" value="S49_Sppa_N_C"/>
    <property type="match status" value="1"/>
</dbReference>
<dbReference type="Gene3D" id="6.20.330.10">
    <property type="match status" value="1"/>
</dbReference>
<sequence>MEKSRRILAYGILAIVILILALTGIIVAIMHIPIEGSSGDIAVIDLDGTIYSRGTEEGLFSDYQPGVEDYIEWIEDAQEDDGTKAIIIRINSPGGEAIASEKLAKAIKEASEKKVVVAYVESMAASAAYQAASSTDYIVAEKQSLVGNIGVRMEIIHYYGLMDDLGINVTTIKSGEYKDIGSPTRPMTEEEKEMLGSIVNESYDDFVSWVAENRNMTLEETYKVADGRIYSGSQAKKAGLVDMVGTEEDAIDIAAEMAGISGEPELYEYGGKSSGFLGMKFNDALYSFGYGLGKGLAETSVEETSPSYGMYF</sequence>
<dbReference type="PANTHER" id="PTHR42987:SF4">
    <property type="entry name" value="PROTEASE SOHB-RELATED"/>
    <property type="match status" value="1"/>
</dbReference>
<dbReference type="SUPFAM" id="SSF52096">
    <property type="entry name" value="ClpP/crotonase"/>
    <property type="match status" value="1"/>
</dbReference>
<organism evidence="7 8">
    <name type="scientific">Methanolobus sediminis</name>
    <dbReference type="NCBI Taxonomy" id="3072978"/>
    <lineage>
        <taxon>Archaea</taxon>
        <taxon>Methanobacteriati</taxon>
        <taxon>Methanobacteriota</taxon>
        <taxon>Stenosarchaea group</taxon>
        <taxon>Methanomicrobia</taxon>
        <taxon>Methanosarcinales</taxon>
        <taxon>Methanosarcinaceae</taxon>
        <taxon>Methanolobus</taxon>
    </lineage>
</organism>
<evidence type="ECO:0000256" key="2">
    <source>
        <dbReference type="ARBA" id="ARBA00022670"/>
    </source>
</evidence>
<comment type="similarity">
    <text evidence="1">Belongs to the peptidase S49 family.</text>
</comment>
<protein>
    <submittedName>
        <fullName evidence="7">Signal peptide peptidase SppA</fullName>
    </submittedName>
</protein>
<dbReference type="NCBIfam" id="TIGR00706">
    <property type="entry name" value="SppA_dom"/>
    <property type="match status" value="1"/>
</dbReference>
<evidence type="ECO:0000313" key="7">
    <source>
        <dbReference type="EMBL" id="WMW24123.1"/>
    </source>
</evidence>
<dbReference type="PANTHER" id="PTHR42987">
    <property type="entry name" value="PEPTIDASE S49"/>
    <property type="match status" value="1"/>
</dbReference>
<keyword evidence="5" id="KW-0472">Membrane</keyword>
<keyword evidence="5" id="KW-0812">Transmembrane</keyword>
<feature type="domain" description="Peptidase S49" evidence="6">
    <location>
        <begin position="110"/>
        <end position="260"/>
    </location>
</feature>